<dbReference type="InterPro" id="IPR012135">
    <property type="entry name" value="Dihydroorotate_DH_1_2"/>
</dbReference>
<evidence type="ECO:0000313" key="9">
    <source>
        <dbReference type="Proteomes" id="UP000671852"/>
    </source>
</evidence>
<dbReference type="InterPro" id="IPR050074">
    <property type="entry name" value="DHO_dehydrogenase"/>
</dbReference>
<dbReference type="GO" id="GO:0006207">
    <property type="term" value="P:'de novo' pyrimidine nucleobase biosynthetic process"/>
    <property type="evidence" value="ECO:0007669"/>
    <property type="project" value="TreeGrafter"/>
</dbReference>
<reference evidence="8" key="1">
    <citation type="submission" date="2019-11" db="EMBL/GenBank/DDBJ databases">
        <authorList>
            <person name="Kojima H."/>
        </authorList>
    </citation>
    <scope>NUCLEOTIDE SEQUENCE</scope>
    <source>
        <strain evidence="8">H1576</strain>
    </source>
</reference>
<dbReference type="KEGG" id="saqt:GJV85_11300"/>
<dbReference type="InterPro" id="IPR013785">
    <property type="entry name" value="Aldolase_TIM"/>
</dbReference>
<dbReference type="Gene3D" id="3.20.20.70">
    <property type="entry name" value="Aldolase class I"/>
    <property type="match status" value="1"/>
</dbReference>
<reference evidence="8" key="2">
    <citation type="submission" date="2021-04" db="EMBL/GenBank/DDBJ databases">
        <title>Isolation and characterization of a novel species of the genus Sulfurimonas.</title>
        <authorList>
            <person name="Fukui M."/>
        </authorList>
    </citation>
    <scope>NUCLEOTIDE SEQUENCE</scope>
    <source>
        <strain evidence="8">H1576</strain>
    </source>
</reference>
<keyword evidence="6" id="KW-0560">Oxidoreductase</keyword>
<comment type="pathway">
    <text evidence="2">Pyrimidine metabolism; UMP biosynthesis via de novo pathway.</text>
</comment>
<dbReference type="GO" id="GO:0004152">
    <property type="term" value="F:dihydroorotate dehydrogenase activity"/>
    <property type="evidence" value="ECO:0007669"/>
    <property type="project" value="InterPro"/>
</dbReference>
<organism evidence="8 9">
    <name type="scientific">Sulfurimonas aquatica</name>
    <dbReference type="NCBI Taxonomy" id="2672570"/>
    <lineage>
        <taxon>Bacteria</taxon>
        <taxon>Pseudomonadati</taxon>
        <taxon>Campylobacterota</taxon>
        <taxon>Epsilonproteobacteria</taxon>
        <taxon>Campylobacterales</taxon>
        <taxon>Sulfurimonadaceae</taxon>
        <taxon>Sulfurimonas</taxon>
    </lineage>
</organism>
<dbReference type="GO" id="GO:0005737">
    <property type="term" value="C:cytoplasm"/>
    <property type="evidence" value="ECO:0007669"/>
    <property type="project" value="InterPro"/>
</dbReference>
<dbReference type="PIRSF" id="PIRSF000164">
    <property type="entry name" value="DHO_oxidase"/>
    <property type="match status" value="1"/>
</dbReference>
<dbReference type="SUPFAM" id="SSF51395">
    <property type="entry name" value="FMN-linked oxidoreductases"/>
    <property type="match status" value="1"/>
</dbReference>
<evidence type="ECO:0000313" key="8">
    <source>
        <dbReference type="EMBL" id="QSZ42671.1"/>
    </source>
</evidence>
<dbReference type="InterPro" id="IPR005720">
    <property type="entry name" value="Dihydroorotate_DH_cat"/>
</dbReference>
<dbReference type="NCBIfam" id="NF005741">
    <property type="entry name" value="PRK07565.1"/>
    <property type="match status" value="1"/>
</dbReference>
<dbReference type="EMBL" id="CP046072">
    <property type="protein sequence ID" value="QSZ42671.1"/>
    <property type="molecule type" value="Genomic_DNA"/>
</dbReference>
<keyword evidence="9" id="KW-1185">Reference proteome</keyword>
<dbReference type="Proteomes" id="UP000671852">
    <property type="component" value="Chromosome"/>
</dbReference>
<comment type="cofactor">
    <cofactor evidence="1">
        <name>FMN</name>
        <dbReference type="ChEBI" id="CHEBI:58210"/>
    </cofactor>
</comment>
<proteinExistence type="predicted"/>
<accession>A0A975B1T1</accession>
<dbReference type="AlphaFoldDB" id="A0A975B1T1"/>
<sequence length="330" mass="36766">MDLSTTYMGLKLKNPIIIGASPLTATIESIKKLEENGAAAVVLHSIFEEQINHETHELDHFMFAGSESYAESLGYFPEVKLSNLESEHYLEELIKLKEEVNIPIIASLNGVSRGGWIEYAKKLEDAGVDALELNITYIPTDLELEGKEIEEMYLDTLKAVRESVSLPVSIKMNAIFSSPANMAKKFTNIGANALVLFDRPVHVDIDLENLNSVQTINPSSSKDLSETLRWSAILYKKVDASICASTGVKNYEDILKAMMSGADAVQMVTTILEHGPIHIKNTLDALTQWMVEKEYVSIEQMKGSISLHHSSNPAAYERASYMRVLTSYRY</sequence>
<evidence type="ECO:0000256" key="1">
    <source>
        <dbReference type="ARBA" id="ARBA00001917"/>
    </source>
</evidence>
<dbReference type="RefSeq" id="WP_207561482.1">
    <property type="nucleotide sequence ID" value="NZ_CP046072.1"/>
</dbReference>
<keyword evidence="4" id="KW-0288">FMN</keyword>
<dbReference type="Pfam" id="PF01180">
    <property type="entry name" value="DHO_dh"/>
    <property type="match status" value="1"/>
</dbReference>
<evidence type="ECO:0000256" key="5">
    <source>
        <dbReference type="ARBA" id="ARBA00022975"/>
    </source>
</evidence>
<feature type="domain" description="Dihydroorotate dehydrogenase catalytic" evidence="7">
    <location>
        <begin position="3"/>
        <end position="289"/>
    </location>
</feature>
<name>A0A975B1T1_9BACT</name>
<evidence type="ECO:0000256" key="3">
    <source>
        <dbReference type="ARBA" id="ARBA00022630"/>
    </source>
</evidence>
<protein>
    <submittedName>
        <fullName evidence="8">Dihydroorotate dehydrogenase-like protein</fullName>
    </submittedName>
</protein>
<keyword evidence="3" id="KW-0285">Flavoprotein</keyword>
<gene>
    <name evidence="8" type="ORF">GJV85_11300</name>
</gene>
<evidence type="ECO:0000259" key="7">
    <source>
        <dbReference type="Pfam" id="PF01180"/>
    </source>
</evidence>
<evidence type="ECO:0000256" key="6">
    <source>
        <dbReference type="ARBA" id="ARBA00023002"/>
    </source>
</evidence>
<evidence type="ECO:0000256" key="4">
    <source>
        <dbReference type="ARBA" id="ARBA00022643"/>
    </source>
</evidence>
<keyword evidence="5" id="KW-0665">Pyrimidine biosynthesis</keyword>
<dbReference type="GO" id="GO:0006222">
    <property type="term" value="P:UMP biosynthetic process"/>
    <property type="evidence" value="ECO:0007669"/>
    <property type="project" value="InterPro"/>
</dbReference>
<evidence type="ECO:0000256" key="2">
    <source>
        <dbReference type="ARBA" id="ARBA00004725"/>
    </source>
</evidence>
<dbReference type="PANTHER" id="PTHR48109:SF3">
    <property type="entry name" value="SLL0744 PROTEIN"/>
    <property type="match status" value="1"/>
</dbReference>
<dbReference type="PANTHER" id="PTHR48109">
    <property type="entry name" value="DIHYDROOROTATE DEHYDROGENASE (QUINONE), MITOCHONDRIAL-RELATED"/>
    <property type="match status" value="1"/>
</dbReference>